<sequence length="429" mass="46015">MENPAISKSQLKGVLAHALNRLLTWRPGGYLRASGGLFGWLLLRAAAQAVMVVLLARLLGAEGYGLFVTVMAVSGFFSPVAGLGLGGLLLRDGASQPENLSSQLGMALVLWWPTALVCSLCATAILAWTLPSHIPLAALATFALAEIGTSSFLDLAVRVEQARHRIGVFGALQAGMILARLAGLLLYALLGRADPAGCLWAYALASVFFALFIAWRLATEYAPRWPPKRDWAMARESCPFTIGALSFRLQAEFNKPLLARVSYGEAGHFGVAQRAVDLASLPLQALQETLWPRLYAGRHSPRQLWRLVAVLVALALLGGCVLVLLAPWIARLLGAGFEATAHLVMLLALLPTLQLVRNLLNIIVAQQRRQSALTAVYLLGGMVGVLLNLWLVPTFGLTGAVSASYLVEVVLIALLAAFVFSKSKRLQDA</sequence>
<feature type="transmembrane region" description="Helical" evidence="6">
    <location>
        <begin position="304"/>
        <end position="329"/>
    </location>
</feature>
<evidence type="ECO:0000256" key="1">
    <source>
        <dbReference type="ARBA" id="ARBA00004651"/>
    </source>
</evidence>
<dbReference type="InterPro" id="IPR002797">
    <property type="entry name" value="Polysacc_synth"/>
</dbReference>
<keyword evidence="8" id="KW-1185">Reference proteome</keyword>
<accession>A0ABX1QRZ5</accession>
<proteinExistence type="predicted"/>
<dbReference type="PANTHER" id="PTHR30250:SF11">
    <property type="entry name" value="O-ANTIGEN TRANSPORTER-RELATED"/>
    <property type="match status" value="1"/>
</dbReference>
<keyword evidence="2" id="KW-1003">Cell membrane</keyword>
<keyword evidence="4 6" id="KW-1133">Transmembrane helix</keyword>
<evidence type="ECO:0000256" key="6">
    <source>
        <dbReference type="SAM" id="Phobius"/>
    </source>
</evidence>
<organism evidence="7 8">
    <name type="scientific">Tepidiphilus baoligensis</name>
    <dbReference type="NCBI Taxonomy" id="2698687"/>
    <lineage>
        <taxon>Bacteria</taxon>
        <taxon>Pseudomonadati</taxon>
        <taxon>Pseudomonadota</taxon>
        <taxon>Hydrogenophilia</taxon>
        <taxon>Hydrogenophilales</taxon>
        <taxon>Hydrogenophilaceae</taxon>
        <taxon>Tepidiphilus</taxon>
    </lineage>
</organism>
<comment type="caution">
    <text evidence="7">The sequence shown here is derived from an EMBL/GenBank/DDBJ whole genome shotgun (WGS) entry which is preliminary data.</text>
</comment>
<name>A0ABX1QRZ5_9PROT</name>
<dbReference type="Proteomes" id="UP000669605">
    <property type="component" value="Unassembled WGS sequence"/>
</dbReference>
<feature type="transmembrane region" description="Helical" evidence="6">
    <location>
        <begin position="64"/>
        <end position="90"/>
    </location>
</feature>
<reference evidence="7 8" key="1">
    <citation type="journal article" date="2020" name="Curr. Microbiol.">
        <title>Tepidiphilus baoligensis sp. nov., a Novel Bacterium of the Family Hydrogenophilaceae Isolated from an Oil Reservoir.</title>
        <authorList>
            <person name="Zhang X."/>
            <person name="Wang G."/>
            <person name="Ma X."/>
            <person name="Yu J."/>
            <person name="You J."/>
            <person name="Xue Y."/>
            <person name="Ma Y."/>
        </authorList>
    </citation>
    <scope>NUCLEOTIDE SEQUENCE [LARGE SCALE GENOMIC DNA]</scope>
    <source>
        <strain evidence="7 8">B18-69</strain>
    </source>
</reference>
<feature type="transmembrane region" description="Helical" evidence="6">
    <location>
        <begin position="199"/>
        <end position="218"/>
    </location>
</feature>
<keyword evidence="5 6" id="KW-0472">Membrane</keyword>
<feature type="transmembrane region" description="Helical" evidence="6">
    <location>
        <begin position="136"/>
        <end position="156"/>
    </location>
</feature>
<evidence type="ECO:0000313" key="8">
    <source>
        <dbReference type="Proteomes" id="UP000669605"/>
    </source>
</evidence>
<comment type="subcellular location">
    <subcellularLocation>
        <location evidence="1">Cell membrane</location>
        <topology evidence="1">Multi-pass membrane protein</topology>
    </subcellularLocation>
</comment>
<evidence type="ECO:0000256" key="2">
    <source>
        <dbReference type="ARBA" id="ARBA00022475"/>
    </source>
</evidence>
<feature type="transmembrane region" description="Helical" evidence="6">
    <location>
        <begin position="37"/>
        <end position="58"/>
    </location>
</feature>
<keyword evidence="3 6" id="KW-0812">Transmembrane</keyword>
<feature type="transmembrane region" description="Helical" evidence="6">
    <location>
        <begin position="168"/>
        <end position="187"/>
    </location>
</feature>
<dbReference type="Pfam" id="PF01943">
    <property type="entry name" value="Polysacc_synt"/>
    <property type="match status" value="1"/>
</dbReference>
<feature type="transmembrane region" description="Helical" evidence="6">
    <location>
        <begin position="341"/>
        <end position="360"/>
    </location>
</feature>
<protein>
    <submittedName>
        <fullName evidence="7">Oligosaccharide flippase family protein</fullName>
    </submittedName>
</protein>
<dbReference type="RefSeq" id="WP_169116526.1">
    <property type="nucleotide sequence ID" value="NZ_JAAAUB010000031.1"/>
</dbReference>
<feature type="transmembrane region" description="Helical" evidence="6">
    <location>
        <begin position="110"/>
        <end position="130"/>
    </location>
</feature>
<feature type="transmembrane region" description="Helical" evidence="6">
    <location>
        <begin position="397"/>
        <end position="420"/>
    </location>
</feature>
<dbReference type="PANTHER" id="PTHR30250">
    <property type="entry name" value="PST FAMILY PREDICTED COLANIC ACID TRANSPORTER"/>
    <property type="match status" value="1"/>
</dbReference>
<evidence type="ECO:0000313" key="7">
    <source>
        <dbReference type="EMBL" id="NMH17560.1"/>
    </source>
</evidence>
<gene>
    <name evidence="7" type="ORF">GV368_10810</name>
</gene>
<feature type="transmembrane region" description="Helical" evidence="6">
    <location>
        <begin position="372"/>
        <end position="391"/>
    </location>
</feature>
<dbReference type="InterPro" id="IPR050833">
    <property type="entry name" value="Poly_Biosynth_Transport"/>
</dbReference>
<evidence type="ECO:0000256" key="5">
    <source>
        <dbReference type="ARBA" id="ARBA00023136"/>
    </source>
</evidence>
<evidence type="ECO:0000256" key="3">
    <source>
        <dbReference type="ARBA" id="ARBA00022692"/>
    </source>
</evidence>
<evidence type="ECO:0000256" key="4">
    <source>
        <dbReference type="ARBA" id="ARBA00022989"/>
    </source>
</evidence>
<dbReference type="EMBL" id="JAAAUB010000031">
    <property type="protein sequence ID" value="NMH17560.1"/>
    <property type="molecule type" value="Genomic_DNA"/>
</dbReference>